<sequence length="283" mass="31369">MRRQAAMQEAAARAIRRTRQHLGISQELLSERAGVSVRTLRSLERANTVRPRPETLARITAALDLDPVSSGRVLAAWATPPRETGGEITFGPVPYADEMREFAASATLLHVDETVQVSTARLRVRETTRVALKSRSGTLTHVYVVSVPDPALRDPEIVDLEGCSVADDVTAGDGVRVVQLALHRPVREHEIGTLRFSRLRRPVFDTAPPVDYAGTGFQTPTDLYTLRVNFDPRVRPVRVLRCVQDRPFGSRRALRSLEVGPDGSAALAIQKPRPAAHLIRWDW</sequence>
<evidence type="ECO:0000313" key="3">
    <source>
        <dbReference type="Proteomes" id="UP001213972"/>
    </source>
</evidence>
<dbReference type="SUPFAM" id="SSF47413">
    <property type="entry name" value="lambda repressor-like DNA-binding domains"/>
    <property type="match status" value="1"/>
</dbReference>
<organism evidence="2 3">
    <name type="scientific">Candidatus Microbacterium phytovorans</name>
    <dbReference type="NCBI Taxonomy" id="3121374"/>
    <lineage>
        <taxon>Bacteria</taxon>
        <taxon>Bacillati</taxon>
        <taxon>Actinomycetota</taxon>
        <taxon>Actinomycetes</taxon>
        <taxon>Micrococcales</taxon>
        <taxon>Microbacteriaceae</taxon>
        <taxon>Microbacterium</taxon>
    </lineage>
</organism>
<dbReference type="SMART" id="SM00530">
    <property type="entry name" value="HTH_XRE"/>
    <property type="match status" value="1"/>
</dbReference>
<dbReference type="AlphaFoldDB" id="A0AAJ5VZ11"/>
<dbReference type="Pfam" id="PF01381">
    <property type="entry name" value="HTH_3"/>
    <property type="match status" value="1"/>
</dbReference>
<protein>
    <submittedName>
        <fullName evidence="2">Helix-turn-helix transcriptional regulator</fullName>
    </submittedName>
</protein>
<dbReference type="GO" id="GO:0003677">
    <property type="term" value="F:DNA binding"/>
    <property type="evidence" value="ECO:0007669"/>
    <property type="project" value="InterPro"/>
</dbReference>
<evidence type="ECO:0000313" key="2">
    <source>
        <dbReference type="EMBL" id="WEK12879.1"/>
    </source>
</evidence>
<dbReference type="EMBL" id="CP119321">
    <property type="protein sequence ID" value="WEK12879.1"/>
    <property type="molecule type" value="Genomic_DNA"/>
</dbReference>
<feature type="domain" description="HTH cro/C1-type" evidence="1">
    <location>
        <begin position="15"/>
        <end position="70"/>
    </location>
</feature>
<reference evidence="2" key="1">
    <citation type="submission" date="2023-03" db="EMBL/GenBank/DDBJ databases">
        <title>Andean soil-derived lignocellulolytic bacterial consortium as a source of novel taxa and putative plastic-active enzymes.</title>
        <authorList>
            <person name="Diaz-Garcia L."/>
            <person name="Chuvochina M."/>
            <person name="Feuerriegel G."/>
            <person name="Bunk B."/>
            <person name="Sproer C."/>
            <person name="Streit W.R."/>
            <person name="Rodriguez L.M."/>
            <person name="Overmann J."/>
            <person name="Jimenez D.J."/>
        </authorList>
    </citation>
    <scope>NUCLEOTIDE SEQUENCE</scope>
    <source>
        <strain evidence="2">MAG 4610</strain>
    </source>
</reference>
<proteinExistence type="predicted"/>
<name>A0AAJ5VZ11_9MICO</name>
<dbReference type="PROSITE" id="PS50943">
    <property type="entry name" value="HTH_CROC1"/>
    <property type="match status" value="1"/>
</dbReference>
<gene>
    <name evidence="2" type="ORF">P0Y48_10435</name>
</gene>
<dbReference type="InterPro" id="IPR010982">
    <property type="entry name" value="Lambda_DNA-bd_dom_sf"/>
</dbReference>
<evidence type="ECO:0000259" key="1">
    <source>
        <dbReference type="PROSITE" id="PS50943"/>
    </source>
</evidence>
<dbReference type="Proteomes" id="UP001213972">
    <property type="component" value="Chromosome"/>
</dbReference>
<accession>A0AAJ5VZ11</accession>
<dbReference type="InterPro" id="IPR001387">
    <property type="entry name" value="Cro/C1-type_HTH"/>
</dbReference>
<dbReference type="CDD" id="cd00093">
    <property type="entry name" value="HTH_XRE"/>
    <property type="match status" value="1"/>
</dbReference>
<dbReference type="Gene3D" id="1.10.260.40">
    <property type="entry name" value="lambda repressor-like DNA-binding domains"/>
    <property type="match status" value="1"/>
</dbReference>